<sequence>MLIFGYSVLVSPNNFPRFWIFMYYVSPFTYFLQGLAAAGLAGVDIKCSPIELLELQIPHDSAARTRGDYLERYAIDTGGYVSNPSAITDCQYCQVFNSDPVLEGLGINPQQYWRNAGILAVYVVFNVIATFVICWSVRGRRAPAQGYENSLFLVESKPCFFPSGLGKYRICSS</sequence>
<reference evidence="1 2" key="1">
    <citation type="journal article" date="2022" name="New Phytol.">
        <title>Ecological generalism drives hyperdiversity of secondary metabolite gene clusters in xylarialean endophytes.</title>
        <authorList>
            <person name="Franco M.E.E."/>
            <person name="Wisecaver J.H."/>
            <person name="Arnold A.E."/>
            <person name="Ju Y.M."/>
            <person name="Slot J.C."/>
            <person name="Ahrendt S."/>
            <person name="Moore L.P."/>
            <person name="Eastman K.E."/>
            <person name="Scott K."/>
            <person name="Konkel Z."/>
            <person name="Mondo S.J."/>
            <person name="Kuo A."/>
            <person name="Hayes R.D."/>
            <person name="Haridas S."/>
            <person name="Andreopoulos B."/>
            <person name="Riley R."/>
            <person name="LaButti K."/>
            <person name="Pangilinan J."/>
            <person name="Lipzen A."/>
            <person name="Amirebrahimi M."/>
            <person name="Yan J."/>
            <person name="Adam C."/>
            <person name="Keymanesh K."/>
            <person name="Ng V."/>
            <person name="Louie K."/>
            <person name="Northen T."/>
            <person name="Drula E."/>
            <person name="Henrissat B."/>
            <person name="Hsieh H.M."/>
            <person name="Youens-Clark K."/>
            <person name="Lutzoni F."/>
            <person name="Miadlikowska J."/>
            <person name="Eastwood D.C."/>
            <person name="Hamelin R.C."/>
            <person name="Grigoriev I.V."/>
            <person name="U'Ren J.M."/>
        </authorList>
    </citation>
    <scope>NUCLEOTIDE SEQUENCE [LARGE SCALE GENOMIC DNA]</scope>
    <source>
        <strain evidence="1 2">CBS 119005</strain>
    </source>
</reference>
<accession>A0ACB9Z132</accession>
<dbReference type="Proteomes" id="UP001497700">
    <property type="component" value="Unassembled WGS sequence"/>
</dbReference>
<proteinExistence type="predicted"/>
<evidence type="ECO:0000313" key="1">
    <source>
        <dbReference type="EMBL" id="KAI4864928.1"/>
    </source>
</evidence>
<protein>
    <submittedName>
        <fullName evidence="1">Uncharacterized protein</fullName>
    </submittedName>
</protein>
<keyword evidence="2" id="KW-1185">Reference proteome</keyword>
<organism evidence="1 2">
    <name type="scientific">Hypoxylon rubiginosum</name>
    <dbReference type="NCBI Taxonomy" id="110542"/>
    <lineage>
        <taxon>Eukaryota</taxon>
        <taxon>Fungi</taxon>
        <taxon>Dikarya</taxon>
        <taxon>Ascomycota</taxon>
        <taxon>Pezizomycotina</taxon>
        <taxon>Sordariomycetes</taxon>
        <taxon>Xylariomycetidae</taxon>
        <taxon>Xylariales</taxon>
        <taxon>Hypoxylaceae</taxon>
        <taxon>Hypoxylon</taxon>
    </lineage>
</organism>
<evidence type="ECO:0000313" key="2">
    <source>
        <dbReference type="Proteomes" id="UP001497700"/>
    </source>
</evidence>
<gene>
    <name evidence="1" type="ORF">F4820DRAFT_422132</name>
</gene>
<name>A0ACB9Z132_9PEZI</name>
<dbReference type="EMBL" id="MU393479">
    <property type="protein sequence ID" value="KAI4864928.1"/>
    <property type="molecule type" value="Genomic_DNA"/>
</dbReference>
<comment type="caution">
    <text evidence="1">The sequence shown here is derived from an EMBL/GenBank/DDBJ whole genome shotgun (WGS) entry which is preliminary data.</text>
</comment>